<keyword evidence="1" id="KW-0812">Transmembrane</keyword>
<evidence type="ECO:0000313" key="3">
    <source>
        <dbReference type="Proteomes" id="UP001199469"/>
    </source>
</evidence>
<proteinExistence type="predicted"/>
<keyword evidence="3" id="KW-1185">Reference proteome</keyword>
<evidence type="ECO:0000256" key="1">
    <source>
        <dbReference type="SAM" id="Phobius"/>
    </source>
</evidence>
<name>A0ABS8PGY6_9PSEU</name>
<dbReference type="EMBL" id="JAJNDB010000008">
    <property type="protein sequence ID" value="MCD2197526.1"/>
    <property type="molecule type" value="Genomic_DNA"/>
</dbReference>
<reference evidence="2 3" key="1">
    <citation type="submission" date="2021-11" db="EMBL/GenBank/DDBJ databases">
        <title>Draft genome sequence of Actinomycetospora sp. SF1 isolated from the rhizosphere soil.</title>
        <authorList>
            <person name="Duangmal K."/>
            <person name="Chantavorakit T."/>
        </authorList>
    </citation>
    <scope>NUCLEOTIDE SEQUENCE [LARGE SCALE GENOMIC DNA]</scope>
    <source>
        <strain evidence="2 3">TBRC 5722</strain>
    </source>
</reference>
<protein>
    <submittedName>
        <fullName evidence="2">Uncharacterized protein</fullName>
    </submittedName>
</protein>
<dbReference type="RefSeq" id="WP_230739619.1">
    <property type="nucleotide sequence ID" value="NZ_JAJNDB010000008.1"/>
</dbReference>
<feature type="transmembrane region" description="Helical" evidence="1">
    <location>
        <begin position="12"/>
        <end position="32"/>
    </location>
</feature>
<organism evidence="2 3">
    <name type="scientific">Actinomycetospora endophytica</name>
    <dbReference type="NCBI Taxonomy" id="2291215"/>
    <lineage>
        <taxon>Bacteria</taxon>
        <taxon>Bacillati</taxon>
        <taxon>Actinomycetota</taxon>
        <taxon>Actinomycetes</taxon>
        <taxon>Pseudonocardiales</taxon>
        <taxon>Pseudonocardiaceae</taxon>
        <taxon>Actinomycetospora</taxon>
    </lineage>
</organism>
<sequence length="68" mass="7005">MDTAHLTNGSWIRGALVVALLVDVLGQLVGVVPSGSVGMAISVAVAGVLAVVGWCAVRWTRHSSVHTR</sequence>
<dbReference type="Proteomes" id="UP001199469">
    <property type="component" value="Unassembled WGS sequence"/>
</dbReference>
<keyword evidence="1" id="KW-0472">Membrane</keyword>
<gene>
    <name evidence="2" type="ORF">LQ327_29560</name>
</gene>
<accession>A0ABS8PGY6</accession>
<evidence type="ECO:0000313" key="2">
    <source>
        <dbReference type="EMBL" id="MCD2197526.1"/>
    </source>
</evidence>
<keyword evidence="1" id="KW-1133">Transmembrane helix</keyword>
<comment type="caution">
    <text evidence="2">The sequence shown here is derived from an EMBL/GenBank/DDBJ whole genome shotgun (WGS) entry which is preliminary data.</text>
</comment>
<feature type="transmembrane region" description="Helical" evidence="1">
    <location>
        <begin position="38"/>
        <end position="59"/>
    </location>
</feature>